<feature type="region of interest" description="Disordered" evidence="6">
    <location>
        <begin position="1"/>
        <end position="35"/>
    </location>
</feature>
<evidence type="ECO:0000313" key="8">
    <source>
        <dbReference type="EMBL" id="MBC6465992.1"/>
    </source>
</evidence>
<keyword evidence="1" id="KW-0678">Repressor</keyword>
<dbReference type="RefSeq" id="WP_187243001.1">
    <property type="nucleotide sequence ID" value="NZ_BAAAOK010000028.1"/>
</dbReference>
<keyword evidence="9" id="KW-1185">Reference proteome</keyword>
<dbReference type="InterPro" id="IPR001647">
    <property type="entry name" value="HTH_TetR"/>
</dbReference>
<evidence type="ECO:0000259" key="7">
    <source>
        <dbReference type="PROSITE" id="PS50977"/>
    </source>
</evidence>
<feature type="DNA-binding region" description="H-T-H motif" evidence="5">
    <location>
        <begin position="59"/>
        <end position="78"/>
    </location>
</feature>
<evidence type="ECO:0000256" key="2">
    <source>
        <dbReference type="ARBA" id="ARBA00023015"/>
    </source>
</evidence>
<proteinExistence type="predicted"/>
<dbReference type="Pfam" id="PF02796">
    <property type="entry name" value="HTH_7"/>
    <property type="match status" value="1"/>
</dbReference>
<feature type="domain" description="HTH tetR-type" evidence="7">
    <location>
        <begin position="36"/>
        <end position="96"/>
    </location>
</feature>
<dbReference type="PANTHER" id="PTHR30055">
    <property type="entry name" value="HTH-TYPE TRANSCRIPTIONAL REGULATOR RUTR"/>
    <property type="match status" value="1"/>
</dbReference>
<feature type="region of interest" description="Disordered" evidence="6">
    <location>
        <begin position="211"/>
        <end position="245"/>
    </location>
</feature>
<feature type="compositionally biased region" description="Low complexity" evidence="6">
    <location>
        <begin position="222"/>
        <end position="231"/>
    </location>
</feature>
<reference evidence="8 9" key="1">
    <citation type="submission" date="2020-06" db="EMBL/GenBank/DDBJ databases">
        <title>Actinomadura xiongansis sp. nov., isolated from soil of Baiyangdian.</title>
        <authorList>
            <person name="Zhang X."/>
        </authorList>
    </citation>
    <scope>NUCLEOTIDE SEQUENCE [LARGE SCALE GENOMIC DNA]</scope>
    <source>
        <strain evidence="8 9">HBUM206468</strain>
    </source>
</reference>
<comment type="caution">
    <text evidence="8">The sequence shown here is derived from an EMBL/GenBank/DDBJ whole genome shotgun (WGS) entry which is preliminary data.</text>
</comment>
<dbReference type="EMBL" id="JABVEC010000006">
    <property type="protein sequence ID" value="MBC6465992.1"/>
    <property type="molecule type" value="Genomic_DNA"/>
</dbReference>
<dbReference type="PROSITE" id="PS50977">
    <property type="entry name" value="HTH_TETR_2"/>
    <property type="match status" value="1"/>
</dbReference>
<dbReference type="PRINTS" id="PR00455">
    <property type="entry name" value="HTHTETR"/>
</dbReference>
<evidence type="ECO:0000256" key="5">
    <source>
        <dbReference type="PROSITE-ProRule" id="PRU00335"/>
    </source>
</evidence>
<keyword evidence="4" id="KW-0804">Transcription</keyword>
<dbReference type="Pfam" id="PF00440">
    <property type="entry name" value="TetR_N"/>
    <property type="match status" value="1"/>
</dbReference>
<accession>A0ABR7LMB5</accession>
<dbReference type="Gene3D" id="1.10.10.60">
    <property type="entry name" value="Homeodomain-like"/>
    <property type="match status" value="1"/>
</dbReference>
<dbReference type="InterPro" id="IPR006120">
    <property type="entry name" value="Resolvase_HTH_dom"/>
</dbReference>
<protein>
    <submittedName>
        <fullName evidence="8">TetR family transcriptional regulator</fullName>
    </submittedName>
</protein>
<dbReference type="PANTHER" id="PTHR30055:SF175">
    <property type="entry name" value="HTH-TYPE TRANSCRIPTIONAL REPRESSOR KSTR2"/>
    <property type="match status" value="1"/>
</dbReference>
<feature type="compositionally biased region" description="Polar residues" evidence="6">
    <location>
        <begin position="17"/>
        <end position="35"/>
    </location>
</feature>
<organism evidence="8 9">
    <name type="scientific">Actinomadura alba</name>
    <dbReference type="NCBI Taxonomy" id="406431"/>
    <lineage>
        <taxon>Bacteria</taxon>
        <taxon>Bacillati</taxon>
        <taxon>Actinomycetota</taxon>
        <taxon>Actinomycetes</taxon>
        <taxon>Streptosporangiales</taxon>
        <taxon>Thermomonosporaceae</taxon>
        <taxon>Actinomadura</taxon>
    </lineage>
</organism>
<keyword evidence="2" id="KW-0805">Transcription regulation</keyword>
<dbReference type="InterPro" id="IPR009057">
    <property type="entry name" value="Homeodomain-like_sf"/>
</dbReference>
<feature type="compositionally biased region" description="Basic and acidic residues" evidence="6">
    <location>
        <begin position="1"/>
        <end position="16"/>
    </location>
</feature>
<sequence>MEERGGRQDRRAERNDQTAQTGNAQTGNAQTGNATLDTRARIMDVALALFCEKGYQRCSLREIAQRLDLSKAAILYHFPSKAHIVAALTEPMVADFEDVLAAAAARPDPAGARWTAIEDALDAYLSHRRLLQVIFQDLTMLAHETELQRLVRLIMRMYEVVAGPNAGLSERVRAVQMMAVLGDPIVMFADVPTERLRAEILAGARLLLGERPSPGAPPATPSPAGVGSAAPRPRRGAGRPSVMDGGKAAAARRMYAAGSHSVTEIATALGVSRATVYRHLRDAEDHGDEPIEEAQV</sequence>
<evidence type="ECO:0000313" key="9">
    <source>
        <dbReference type="Proteomes" id="UP000805614"/>
    </source>
</evidence>
<evidence type="ECO:0000256" key="1">
    <source>
        <dbReference type="ARBA" id="ARBA00022491"/>
    </source>
</evidence>
<evidence type="ECO:0000256" key="6">
    <source>
        <dbReference type="SAM" id="MobiDB-lite"/>
    </source>
</evidence>
<dbReference type="InterPro" id="IPR050109">
    <property type="entry name" value="HTH-type_TetR-like_transc_reg"/>
</dbReference>
<evidence type="ECO:0000256" key="3">
    <source>
        <dbReference type="ARBA" id="ARBA00023125"/>
    </source>
</evidence>
<dbReference type="Gene3D" id="1.10.357.10">
    <property type="entry name" value="Tetracycline Repressor, domain 2"/>
    <property type="match status" value="1"/>
</dbReference>
<dbReference type="SUPFAM" id="SSF46689">
    <property type="entry name" value="Homeodomain-like"/>
    <property type="match status" value="2"/>
</dbReference>
<evidence type="ECO:0000256" key="4">
    <source>
        <dbReference type="ARBA" id="ARBA00023163"/>
    </source>
</evidence>
<dbReference type="Proteomes" id="UP000805614">
    <property type="component" value="Unassembled WGS sequence"/>
</dbReference>
<keyword evidence="3 5" id="KW-0238">DNA-binding</keyword>
<name>A0ABR7LMB5_9ACTN</name>
<gene>
    <name evidence="8" type="ORF">HKK74_10835</name>
</gene>